<evidence type="ECO:0000313" key="4">
    <source>
        <dbReference type="EMBL" id="TCD68557.1"/>
    </source>
</evidence>
<protein>
    <recommendedName>
        <fullName evidence="3">NAD-dependent epimerase/dehydratase domain-containing protein</fullName>
    </recommendedName>
</protein>
<reference evidence="4 5" key="1">
    <citation type="submission" date="2018-11" db="EMBL/GenBank/DDBJ databases">
        <title>Genome assembly of Steccherinum ochraceum LE-BIN_3174, the white-rot fungus of the Steccherinaceae family (The Residual Polyporoid clade, Polyporales, Basidiomycota).</title>
        <authorList>
            <person name="Fedorova T.V."/>
            <person name="Glazunova O.A."/>
            <person name="Landesman E.O."/>
            <person name="Moiseenko K.V."/>
            <person name="Psurtseva N.V."/>
            <person name="Savinova O.S."/>
            <person name="Shakhova N.V."/>
            <person name="Tyazhelova T.V."/>
            <person name="Vasina D.V."/>
        </authorList>
    </citation>
    <scope>NUCLEOTIDE SEQUENCE [LARGE SCALE GENOMIC DNA]</scope>
    <source>
        <strain evidence="4 5">LE-BIN_3174</strain>
    </source>
</reference>
<gene>
    <name evidence="4" type="ORF">EIP91_010482</name>
</gene>
<dbReference type="Pfam" id="PF01370">
    <property type="entry name" value="Epimerase"/>
    <property type="match status" value="1"/>
</dbReference>
<evidence type="ECO:0000313" key="5">
    <source>
        <dbReference type="Proteomes" id="UP000292702"/>
    </source>
</evidence>
<dbReference type="GO" id="GO:0016616">
    <property type="term" value="F:oxidoreductase activity, acting on the CH-OH group of donors, NAD or NADP as acceptor"/>
    <property type="evidence" value="ECO:0007669"/>
    <property type="project" value="TreeGrafter"/>
</dbReference>
<dbReference type="OrthoDB" id="2735536at2759"/>
<dbReference type="AlphaFoldDB" id="A0A4V2MX31"/>
<dbReference type="Proteomes" id="UP000292702">
    <property type="component" value="Unassembled WGS sequence"/>
</dbReference>
<comment type="similarity">
    <text evidence="2">Belongs to the NAD(P)-dependent epimerase/dehydratase family. Dihydroflavonol-4-reductase subfamily.</text>
</comment>
<organism evidence="4 5">
    <name type="scientific">Steccherinum ochraceum</name>
    <dbReference type="NCBI Taxonomy" id="92696"/>
    <lineage>
        <taxon>Eukaryota</taxon>
        <taxon>Fungi</taxon>
        <taxon>Dikarya</taxon>
        <taxon>Basidiomycota</taxon>
        <taxon>Agaricomycotina</taxon>
        <taxon>Agaricomycetes</taxon>
        <taxon>Polyporales</taxon>
        <taxon>Steccherinaceae</taxon>
        <taxon>Steccherinum</taxon>
    </lineage>
</organism>
<name>A0A4V2MX31_9APHY</name>
<evidence type="ECO:0000259" key="3">
    <source>
        <dbReference type="Pfam" id="PF01370"/>
    </source>
</evidence>
<dbReference type="InterPro" id="IPR001509">
    <property type="entry name" value="Epimerase_deHydtase"/>
</dbReference>
<dbReference type="STRING" id="92696.A0A4V2MX31"/>
<sequence length="344" mass="37127">MTPTRPLILVTGASGFIASHIVTGLLDKGYRVRGTARGTKFVALQKTFASRPDLQIIEVQDIASDDLSSAMQGVHAVIHAAAPLFGRAEPSKVLSGAIEGTMNVLRHSLSAGISKIIMISTLGTAFDPALTYPFSGGHIEQSTCGEASEQDALDPSREPLYVYVSAKIMAEKAAWDFARAHPELDLTTINPAFNFGPFAKIFPPPAKTDLATNEALYFILQGQLPPLIPPWLVDVRDVARATVAALNVAPSPNNLQRKRYMLISGGASWTDIVNLLRQKRPELQGRLCSTEGAPEFPGPIGTYDVSPAREDLGMAEYIPWETSVLEAVDSMLELEKGWGPSRGF</sequence>
<keyword evidence="1" id="KW-0560">Oxidoreductase</keyword>
<dbReference type="EMBL" id="RWJN01000063">
    <property type="protein sequence ID" value="TCD68557.1"/>
    <property type="molecule type" value="Genomic_DNA"/>
</dbReference>
<feature type="domain" description="NAD-dependent epimerase/dehydratase" evidence="3">
    <location>
        <begin position="8"/>
        <end position="248"/>
    </location>
</feature>
<dbReference type="InterPro" id="IPR036291">
    <property type="entry name" value="NAD(P)-bd_dom_sf"/>
</dbReference>
<evidence type="ECO:0000256" key="1">
    <source>
        <dbReference type="ARBA" id="ARBA00023002"/>
    </source>
</evidence>
<dbReference type="PANTHER" id="PTHR10366">
    <property type="entry name" value="NAD DEPENDENT EPIMERASE/DEHYDRATASE"/>
    <property type="match status" value="1"/>
</dbReference>
<accession>A0A4V2MX31</accession>
<dbReference type="InterPro" id="IPR050425">
    <property type="entry name" value="NAD(P)_dehydrat-like"/>
</dbReference>
<keyword evidence="5" id="KW-1185">Reference proteome</keyword>
<dbReference type="SUPFAM" id="SSF51735">
    <property type="entry name" value="NAD(P)-binding Rossmann-fold domains"/>
    <property type="match status" value="1"/>
</dbReference>
<evidence type="ECO:0000256" key="2">
    <source>
        <dbReference type="ARBA" id="ARBA00023445"/>
    </source>
</evidence>
<proteinExistence type="inferred from homology"/>
<comment type="caution">
    <text evidence="4">The sequence shown here is derived from an EMBL/GenBank/DDBJ whole genome shotgun (WGS) entry which is preliminary data.</text>
</comment>
<dbReference type="Gene3D" id="3.40.50.720">
    <property type="entry name" value="NAD(P)-binding Rossmann-like Domain"/>
    <property type="match status" value="1"/>
</dbReference>
<dbReference type="PANTHER" id="PTHR10366:SF564">
    <property type="entry name" value="STEROL-4-ALPHA-CARBOXYLATE 3-DEHYDROGENASE, DECARBOXYLATING"/>
    <property type="match status" value="1"/>
</dbReference>